<feature type="region of interest" description="Disordered" evidence="8">
    <location>
        <begin position="309"/>
        <end position="328"/>
    </location>
</feature>
<dbReference type="Gene3D" id="1.10.1280.10">
    <property type="entry name" value="Di-copper center containing domain from catechol oxidase"/>
    <property type="match status" value="1"/>
</dbReference>
<dbReference type="PRINTS" id="PR00092">
    <property type="entry name" value="TYROSINASE"/>
</dbReference>
<evidence type="ECO:0000256" key="2">
    <source>
        <dbReference type="ARBA" id="ARBA00011906"/>
    </source>
</evidence>
<dbReference type="InterPro" id="IPR050316">
    <property type="entry name" value="Tyrosinase/Hemocyanin"/>
</dbReference>
<comment type="similarity">
    <text evidence="1">Belongs to the tyrosinase family.</text>
</comment>
<evidence type="ECO:0000256" key="3">
    <source>
        <dbReference type="ARBA" id="ARBA00022723"/>
    </source>
</evidence>
<reference evidence="11 12" key="1">
    <citation type="submission" date="2015-07" db="EMBL/GenBank/DDBJ databases">
        <authorList>
            <person name="Noorani M."/>
        </authorList>
    </citation>
    <scope>NUCLEOTIDE SEQUENCE [LARGE SCALE GENOMIC DNA]</scope>
    <source>
        <strain evidence="11">BBA 69670</strain>
    </source>
</reference>
<evidence type="ECO:0000256" key="7">
    <source>
        <dbReference type="ARBA" id="ARBA00048881"/>
    </source>
</evidence>
<dbReference type="GO" id="GO:0046872">
    <property type="term" value="F:metal ion binding"/>
    <property type="evidence" value="ECO:0007669"/>
    <property type="project" value="UniProtKB-KW"/>
</dbReference>
<dbReference type="PROSITE" id="PS00498">
    <property type="entry name" value="TYROSINASE_2"/>
    <property type="match status" value="1"/>
</dbReference>
<dbReference type="EMBL" id="CYGV01002044">
    <property type="protein sequence ID" value="CUA78505.1"/>
    <property type="molecule type" value="Genomic_DNA"/>
</dbReference>
<feature type="domain" description="Tyrosinase copper-binding" evidence="9">
    <location>
        <begin position="98"/>
        <end position="115"/>
    </location>
</feature>
<gene>
    <name evidence="11" type="primary">R3</name>
    <name evidence="11" type="ORF">RSOLAG22IIIB_07119</name>
</gene>
<dbReference type="Proteomes" id="UP000044841">
    <property type="component" value="Unassembled WGS sequence"/>
</dbReference>
<sequence>MSAPYQITGVVLPNSADLETLPPPPPRLDISELQKNYEKQFALFILAFNKIMEPGFKPVAASFHEIAGIHGMPYVPWAGEPDEVRQSSRAPWLGYCNHASILFPHWHRPYLLLLEQIISDVAFGIASEFANPPKKSGYEDQENLTQAQKDQDAEDWMTAAAKLRFPFWDWTKEDIPQIFKDATVELKIPLKDKIVNNPLACYHFEVGDVKRSVDGFNNRWQAIGGKTTVYKHSARSYYRDWPRTFRNPGSMVHTEDNYEGISEIYKEDQYQRGSLKNLRADVAGMFRFPHGIDPRQCANAWDEFSNTTFQSAHQDPNRPREITSPYSWGATPLEQSHNTVHLLVGGIGHMVCTIIALEATIDWLNKADNDTAAFDPIFFLHHCNVDRLLAFWEHIYPEYTAGTQGYLQPDGITRAPFRGTWLGADSQEVHDQSPLWPFRNSNYNHWNSQESHSLMYTSDPDAPASVYNKYYTYPDIVDKAGNVVKIDTDPAKRTELKVREQQRRYLQDYFGYVPKKGPNDSKYHREYFVRVSLHPAFVEGSHNLEVSIKTDKVDYKFGSVAVLSRGASDKCGNCQAQRAGGVRVRGIVPIPYEQVSQLQPFTTMEEGEGTDERFIGALKEALGAKLVLLNGLIHSNLVSTDHAGPGAARALSNNQTPHLELVSCAVYQKSGSEDPDVPYDFEDWQYHGELGQIKKDGKTLGRSWVLGYH</sequence>
<protein>
    <recommendedName>
        <fullName evidence="2">tyrosinase</fullName>
        <ecNumber evidence="2">1.14.18.1</ecNumber>
    </recommendedName>
</protein>
<evidence type="ECO:0000313" key="12">
    <source>
        <dbReference type="Proteomes" id="UP000044841"/>
    </source>
</evidence>
<evidence type="ECO:0000256" key="8">
    <source>
        <dbReference type="SAM" id="MobiDB-lite"/>
    </source>
</evidence>
<evidence type="ECO:0000259" key="10">
    <source>
        <dbReference type="PROSITE" id="PS00498"/>
    </source>
</evidence>
<dbReference type="InterPro" id="IPR002227">
    <property type="entry name" value="Tyrosinase_Cu-bd"/>
</dbReference>
<dbReference type="SUPFAM" id="SSF48056">
    <property type="entry name" value="Di-copper centre-containing domain"/>
    <property type="match status" value="1"/>
</dbReference>
<keyword evidence="12" id="KW-1185">Reference proteome</keyword>
<evidence type="ECO:0000259" key="9">
    <source>
        <dbReference type="PROSITE" id="PS00497"/>
    </source>
</evidence>
<feature type="domain" description="Tyrosinase copper-binding" evidence="10">
    <location>
        <begin position="375"/>
        <end position="386"/>
    </location>
</feature>
<dbReference type="PANTHER" id="PTHR11474:SF76">
    <property type="entry name" value="SHKT DOMAIN-CONTAINING PROTEIN"/>
    <property type="match status" value="1"/>
</dbReference>
<evidence type="ECO:0000256" key="5">
    <source>
        <dbReference type="ARBA" id="ARBA00023101"/>
    </source>
</evidence>
<evidence type="ECO:0000313" key="11">
    <source>
        <dbReference type="EMBL" id="CUA78505.1"/>
    </source>
</evidence>
<keyword evidence="5" id="KW-0470">Melanin biosynthesis</keyword>
<evidence type="ECO:0000256" key="1">
    <source>
        <dbReference type="ARBA" id="ARBA00009928"/>
    </source>
</evidence>
<dbReference type="GO" id="GO:0042438">
    <property type="term" value="P:melanin biosynthetic process"/>
    <property type="evidence" value="ECO:0007669"/>
    <property type="project" value="UniProtKB-KW"/>
</dbReference>
<organism evidence="11 12">
    <name type="scientific">Rhizoctonia solani</name>
    <dbReference type="NCBI Taxonomy" id="456999"/>
    <lineage>
        <taxon>Eukaryota</taxon>
        <taxon>Fungi</taxon>
        <taxon>Dikarya</taxon>
        <taxon>Basidiomycota</taxon>
        <taxon>Agaricomycotina</taxon>
        <taxon>Agaricomycetes</taxon>
        <taxon>Cantharellales</taxon>
        <taxon>Ceratobasidiaceae</taxon>
        <taxon>Rhizoctonia</taxon>
    </lineage>
</organism>
<dbReference type="EC" id="1.14.18.1" evidence="2"/>
<dbReference type="GO" id="GO:0004503">
    <property type="term" value="F:tyrosinase activity"/>
    <property type="evidence" value="ECO:0007669"/>
    <property type="project" value="UniProtKB-EC"/>
</dbReference>
<accession>A0A0K6GJ17</accession>
<comment type="catalytic activity">
    <reaction evidence="7">
        <text>L-tyrosine + O2 = L-dopaquinone + H2O</text>
        <dbReference type="Rhea" id="RHEA:18117"/>
        <dbReference type="ChEBI" id="CHEBI:15377"/>
        <dbReference type="ChEBI" id="CHEBI:15379"/>
        <dbReference type="ChEBI" id="CHEBI:57924"/>
        <dbReference type="ChEBI" id="CHEBI:58315"/>
        <dbReference type="EC" id="1.14.18.1"/>
    </reaction>
</comment>
<dbReference type="AlphaFoldDB" id="A0A0K6GJ17"/>
<proteinExistence type="inferred from homology"/>
<dbReference type="InterPro" id="IPR008922">
    <property type="entry name" value="Di-copper_centre_dom_sf"/>
</dbReference>
<keyword evidence="3" id="KW-0479">Metal-binding</keyword>
<keyword evidence="4" id="KW-0186">Copper</keyword>
<comment type="catalytic activity">
    <reaction evidence="6">
        <text>2 L-dopa + O2 = 2 L-dopaquinone + 2 H2O</text>
        <dbReference type="Rhea" id="RHEA:34287"/>
        <dbReference type="ChEBI" id="CHEBI:15377"/>
        <dbReference type="ChEBI" id="CHEBI:15379"/>
        <dbReference type="ChEBI" id="CHEBI:57504"/>
        <dbReference type="ChEBI" id="CHEBI:57924"/>
        <dbReference type="EC" id="1.14.18.1"/>
    </reaction>
</comment>
<dbReference type="Pfam" id="PF00264">
    <property type="entry name" value="Tyrosinase"/>
    <property type="match status" value="1"/>
</dbReference>
<dbReference type="PANTHER" id="PTHR11474">
    <property type="entry name" value="TYROSINASE FAMILY MEMBER"/>
    <property type="match status" value="1"/>
</dbReference>
<evidence type="ECO:0000256" key="4">
    <source>
        <dbReference type="ARBA" id="ARBA00023008"/>
    </source>
</evidence>
<dbReference type="PROSITE" id="PS00497">
    <property type="entry name" value="TYROSINASE_1"/>
    <property type="match status" value="1"/>
</dbReference>
<name>A0A0K6GJ17_9AGAM</name>
<evidence type="ECO:0000256" key="6">
    <source>
        <dbReference type="ARBA" id="ARBA00048233"/>
    </source>
</evidence>